<dbReference type="Pfam" id="PF01607">
    <property type="entry name" value="CBM_14"/>
    <property type="match status" value="1"/>
</dbReference>
<reference evidence="2 3" key="1">
    <citation type="submission" date="2022-12" db="EMBL/GenBank/DDBJ databases">
        <title>Chromosome-level genome of Tegillarca granosa.</title>
        <authorList>
            <person name="Kim J."/>
        </authorList>
    </citation>
    <scope>NUCLEOTIDE SEQUENCE [LARGE SCALE GENOMIC DNA]</scope>
    <source>
        <strain evidence="2">Teg-2019</strain>
        <tissue evidence="2">Adductor muscle</tissue>
    </source>
</reference>
<dbReference type="InterPro" id="IPR002557">
    <property type="entry name" value="Chitin-bd_dom"/>
</dbReference>
<name>A0ABQ9F5S7_TEGGR</name>
<dbReference type="SUPFAM" id="SSF57625">
    <property type="entry name" value="Invertebrate chitin-binding proteins"/>
    <property type="match status" value="1"/>
</dbReference>
<dbReference type="Proteomes" id="UP001217089">
    <property type="component" value="Unassembled WGS sequence"/>
</dbReference>
<accession>A0ABQ9F5S7</accession>
<organism evidence="2 3">
    <name type="scientific">Tegillarca granosa</name>
    <name type="common">Malaysian cockle</name>
    <name type="synonym">Anadara granosa</name>
    <dbReference type="NCBI Taxonomy" id="220873"/>
    <lineage>
        <taxon>Eukaryota</taxon>
        <taxon>Metazoa</taxon>
        <taxon>Spiralia</taxon>
        <taxon>Lophotrochozoa</taxon>
        <taxon>Mollusca</taxon>
        <taxon>Bivalvia</taxon>
        <taxon>Autobranchia</taxon>
        <taxon>Pteriomorphia</taxon>
        <taxon>Arcoida</taxon>
        <taxon>Arcoidea</taxon>
        <taxon>Arcidae</taxon>
        <taxon>Tegillarca</taxon>
    </lineage>
</organism>
<comment type="caution">
    <text evidence="2">The sequence shown here is derived from an EMBL/GenBank/DDBJ whole genome shotgun (WGS) entry which is preliminary data.</text>
</comment>
<dbReference type="PROSITE" id="PS50940">
    <property type="entry name" value="CHIT_BIND_II"/>
    <property type="match status" value="2"/>
</dbReference>
<gene>
    <name evidence="2" type="ORF">KUTeg_010096</name>
</gene>
<evidence type="ECO:0000313" key="2">
    <source>
        <dbReference type="EMBL" id="KAJ8312723.1"/>
    </source>
</evidence>
<proteinExistence type="predicted"/>
<dbReference type="Gene3D" id="2.170.140.10">
    <property type="entry name" value="Chitin binding domain"/>
    <property type="match status" value="1"/>
</dbReference>
<feature type="domain" description="Chitin-binding type-2" evidence="1">
    <location>
        <begin position="237"/>
        <end position="277"/>
    </location>
</feature>
<keyword evidence="3" id="KW-1185">Reference proteome</keyword>
<evidence type="ECO:0000259" key="1">
    <source>
        <dbReference type="PROSITE" id="PS50940"/>
    </source>
</evidence>
<dbReference type="InterPro" id="IPR036508">
    <property type="entry name" value="Chitin-bd_dom_sf"/>
</dbReference>
<sequence>MWNIGRNFKRPGKYPTYFQNNRNKDKHGDIHLMNSADYLQAVLQRRNVVTIFIRGLLSQLNVKFFQNNVTFSRDDIESFRKLSTNAFNPLYHTLRRVRIQILSVGVFKALYRMFQTPWSASERTDTLFLTSSDRTTAEGIPSRTISFQMTDCKDVDWRQRTKGRWSVQSRKKSAVSAVVPVDCNVLGNGHYVIGCTFYTECINGIAYHRECTRGYVYSNVIKRCVNETTMGLPCGLKRDCTSKPDKKYSDHPISCTSYYTCQNGYYYGHNYCNPGNF</sequence>
<dbReference type="EMBL" id="JARBDR010000440">
    <property type="protein sequence ID" value="KAJ8312723.1"/>
    <property type="molecule type" value="Genomic_DNA"/>
</dbReference>
<feature type="domain" description="Chitin-binding type-2" evidence="1">
    <location>
        <begin position="180"/>
        <end position="236"/>
    </location>
</feature>
<evidence type="ECO:0000313" key="3">
    <source>
        <dbReference type="Proteomes" id="UP001217089"/>
    </source>
</evidence>
<protein>
    <recommendedName>
        <fullName evidence="1">Chitin-binding type-2 domain-containing protein</fullName>
    </recommendedName>
</protein>